<accession>A0A919A3B3</accession>
<keyword evidence="4" id="KW-1185">Reference proteome</keyword>
<evidence type="ECO:0000313" key="4">
    <source>
        <dbReference type="Proteomes" id="UP000630718"/>
    </source>
</evidence>
<dbReference type="InterPro" id="IPR058548">
    <property type="entry name" value="MlaB-like_STAS"/>
</dbReference>
<evidence type="ECO:0000313" key="3">
    <source>
        <dbReference type="EMBL" id="GHE83534.1"/>
    </source>
</evidence>
<dbReference type="AlphaFoldDB" id="A0A919A3B3"/>
<organism evidence="3 4">
    <name type="scientific">Streptomyces fumanus</name>
    <dbReference type="NCBI Taxonomy" id="67302"/>
    <lineage>
        <taxon>Bacteria</taxon>
        <taxon>Bacillati</taxon>
        <taxon>Actinomycetota</taxon>
        <taxon>Actinomycetes</taxon>
        <taxon>Kitasatosporales</taxon>
        <taxon>Streptomycetaceae</taxon>
        <taxon>Streptomyces</taxon>
    </lineage>
</organism>
<protein>
    <recommendedName>
        <fullName evidence="2">STAS domain-containing protein</fullName>
    </recommendedName>
</protein>
<reference evidence="3" key="2">
    <citation type="submission" date="2020-09" db="EMBL/GenBank/DDBJ databases">
        <authorList>
            <person name="Sun Q."/>
            <person name="Ohkuma M."/>
        </authorList>
    </citation>
    <scope>NUCLEOTIDE SEQUENCE</scope>
    <source>
        <strain evidence="3">JCM 4477</strain>
    </source>
</reference>
<evidence type="ECO:0000259" key="2">
    <source>
        <dbReference type="PROSITE" id="PS50801"/>
    </source>
</evidence>
<dbReference type="Pfam" id="PF13466">
    <property type="entry name" value="STAS_2"/>
    <property type="match status" value="1"/>
</dbReference>
<name>A0A919A3B3_9ACTN</name>
<gene>
    <name evidence="3" type="ORF">GCM10018772_02450</name>
</gene>
<dbReference type="RefSeq" id="WP_229910141.1">
    <property type="nucleotide sequence ID" value="NZ_BNBI01000001.1"/>
</dbReference>
<dbReference type="Proteomes" id="UP000630718">
    <property type="component" value="Unassembled WGS sequence"/>
</dbReference>
<dbReference type="CDD" id="cd07043">
    <property type="entry name" value="STAS_anti-anti-sigma_factors"/>
    <property type="match status" value="1"/>
</dbReference>
<dbReference type="InterPro" id="IPR036513">
    <property type="entry name" value="STAS_dom_sf"/>
</dbReference>
<comment type="caution">
    <text evidence="3">The sequence shown here is derived from an EMBL/GenBank/DDBJ whole genome shotgun (WGS) entry which is preliminary data.</text>
</comment>
<feature type="region of interest" description="Disordered" evidence="1">
    <location>
        <begin position="1"/>
        <end position="31"/>
    </location>
</feature>
<dbReference type="EMBL" id="BNBI01000001">
    <property type="protein sequence ID" value="GHE83534.1"/>
    <property type="molecule type" value="Genomic_DNA"/>
</dbReference>
<dbReference type="Gene3D" id="3.30.750.24">
    <property type="entry name" value="STAS domain"/>
    <property type="match status" value="1"/>
</dbReference>
<evidence type="ECO:0000256" key="1">
    <source>
        <dbReference type="SAM" id="MobiDB-lite"/>
    </source>
</evidence>
<sequence length="117" mass="12598">MGTQGQASAAGVDAPPRLTVSPLPGRGGVRAAGEIGLTTHETWRRALEEAVREGEAVYDLELSEVTFVDVAGVGVLADAARRLPEGRRFVLHRPPPTLRRVLELFWPDLTAIEVSMS</sequence>
<dbReference type="PROSITE" id="PS50801">
    <property type="entry name" value="STAS"/>
    <property type="match status" value="1"/>
</dbReference>
<dbReference type="SUPFAM" id="SSF52091">
    <property type="entry name" value="SpoIIaa-like"/>
    <property type="match status" value="1"/>
</dbReference>
<reference evidence="3" key="1">
    <citation type="journal article" date="2014" name="Int. J. Syst. Evol. Microbiol.">
        <title>Complete genome sequence of Corynebacterium casei LMG S-19264T (=DSM 44701T), isolated from a smear-ripened cheese.</title>
        <authorList>
            <consortium name="US DOE Joint Genome Institute (JGI-PGF)"/>
            <person name="Walter F."/>
            <person name="Albersmeier A."/>
            <person name="Kalinowski J."/>
            <person name="Ruckert C."/>
        </authorList>
    </citation>
    <scope>NUCLEOTIDE SEQUENCE</scope>
    <source>
        <strain evidence="3">JCM 4477</strain>
    </source>
</reference>
<feature type="domain" description="STAS" evidence="2">
    <location>
        <begin position="29"/>
        <end position="103"/>
    </location>
</feature>
<dbReference type="InterPro" id="IPR002645">
    <property type="entry name" value="STAS_dom"/>
</dbReference>
<proteinExistence type="predicted"/>